<dbReference type="SUPFAM" id="SSF141371">
    <property type="entry name" value="PilZ domain-like"/>
    <property type="match status" value="1"/>
</dbReference>
<evidence type="ECO:0000259" key="3">
    <source>
        <dbReference type="PROSITE" id="PS50110"/>
    </source>
</evidence>
<comment type="caution">
    <text evidence="2">Lacks conserved residue(s) required for the propagation of feature annotation.</text>
</comment>
<dbReference type="Gene3D" id="2.40.10.220">
    <property type="entry name" value="predicted glycosyltransferase like domains"/>
    <property type="match status" value="1"/>
</dbReference>
<dbReference type="Proteomes" id="UP001319827">
    <property type="component" value="Chromosome"/>
</dbReference>
<accession>A0ABN6DVE5</accession>
<feature type="domain" description="Response regulatory" evidence="3">
    <location>
        <begin position="5"/>
        <end position="121"/>
    </location>
</feature>
<sequence length="244" mass="27337">MLRNKILLADDPELQQCMERSIFSRGSFALQVIGNGRQAFEFIEEHDPVLVILTLDMEEWGGDECCRRVKDDPFLRSTPILLVARSDREQDLSRCRQAGCNDIVPRPIDGQHLLVTACNQLNIVDRAPLRWEAALEARVLGRARKPWRGRILNLNTGGAFIQAGQLEPVDNLVEIEFALPELPAAILCQGRVAWVNHPEWIKNPRLPSGMGVEFLDLKPQDREAIQAFVDPAGKARSTGTGGER</sequence>
<dbReference type="EMBL" id="AP024355">
    <property type="protein sequence ID" value="BCR03824.1"/>
    <property type="molecule type" value="Genomic_DNA"/>
</dbReference>
<dbReference type="Pfam" id="PF07238">
    <property type="entry name" value="PilZ"/>
    <property type="match status" value="1"/>
</dbReference>
<keyword evidence="1" id="KW-0597">Phosphoprotein</keyword>
<proteinExistence type="predicted"/>
<name>A0ABN6DVE5_9BACT</name>
<keyword evidence="5" id="KW-1185">Reference proteome</keyword>
<reference evidence="4 5" key="1">
    <citation type="journal article" date="2016" name="C (Basel)">
        <title>Selective Growth of and Electricity Production by Marine Exoelectrogenic Bacteria in Self-Aggregated Hydrogel of Microbially Reduced Graphene Oxide.</title>
        <authorList>
            <person name="Yoshida N."/>
            <person name="Goto Y."/>
            <person name="Miyata Y."/>
        </authorList>
    </citation>
    <scope>NUCLEOTIDE SEQUENCE [LARGE SCALE GENOMIC DNA]</scope>
    <source>
        <strain evidence="4 5">NIT-T3</strain>
    </source>
</reference>
<dbReference type="InterPro" id="IPR009875">
    <property type="entry name" value="PilZ_domain"/>
</dbReference>
<evidence type="ECO:0000256" key="1">
    <source>
        <dbReference type="ARBA" id="ARBA00022553"/>
    </source>
</evidence>
<protein>
    <submittedName>
        <fullName evidence="4">Two-component system response regulator</fullName>
    </submittedName>
</protein>
<gene>
    <name evidence="4" type="ORF">DESUT3_08930</name>
</gene>
<dbReference type="RefSeq" id="WP_221251266.1">
    <property type="nucleotide sequence ID" value="NZ_AP024355.1"/>
</dbReference>
<dbReference type="Gene3D" id="3.40.50.2300">
    <property type="match status" value="1"/>
</dbReference>
<dbReference type="InterPro" id="IPR011006">
    <property type="entry name" value="CheY-like_superfamily"/>
</dbReference>
<dbReference type="InterPro" id="IPR001789">
    <property type="entry name" value="Sig_transdc_resp-reg_receiver"/>
</dbReference>
<dbReference type="PROSITE" id="PS50110">
    <property type="entry name" value="RESPONSE_REGULATORY"/>
    <property type="match status" value="1"/>
</dbReference>
<reference evidence="4 5" key="2">
    <citation type="journal article" date="2021" name="Int. J. Syst. Evol. Microbiol.">
        <title>Isolation and Polyphasic Characterization of Desulfuromonas versatilis sp. Nov., an Electrogenic Bacteria Capable of Versatile Metabolism Isolated from a Graphene Oxide-Reducing Enrichment Culture.</title>
        <authorList>
            <person name="Xie L."/>
            <person name="Yoshida N."/>
            <person name="Ishii S."/>
            <person name="Meng L."/>
        </authorList>
    </citation>
    <scope>NUCLEOTIDE SEQUENCE [LARGE SCALE GENOMIC DNA]</scope>
    <source>
        <strain evidence="4 5">NIT-T3</strain>
    </source>
</reference>
<dbReference type="PANTHER" id="PTHR44591:SF20">
    <property type="entry name" value="PROTEIN PILH"/>
    <property type="match status" value="1"/>
</dbReference>
<dbReference type="SMART" id="SM00448">
    <property type="entry name" value="REC"/>
    <property type="match status" value="1"/>
</dbReference>
<evidence type="ECO:0000313" key="5">
    <source>
        <dbReference type="Proteomes" id="UP001319827"/>
    </source>
</evidence>
<dbReference type="InterPro" id="IPR050595">
    <property type="entry name" value="Bact_response_regulator"/>
</dbReference>
<evidence type="ECO:0000313" key="4">
    <source>
        <dbReference type="EMBL" id="BCR03824.1"/>
    </source>
</evidence>
<evidence type="ECO:0000256" key="2">
    <source>
        <dbReference type="PROSITE-ProRule" id="PRU00169"/>
    </source>
</evidence>
<dbReference type="SUPFAM" id="SSF52172">
    <property type="entry name" value="CheY-like"/>
    <property type="match status" value="1"/>
</dbReference>
<dbReference type="Pfam" id="PF00072">
    <property type="entry name" value="Response_reg"/>
    <property type="match status" value="1"/>
</dbReference>
<organism evidence="4 5">
    <name type="scientific">Desulfuromonas versatilis</name>
    <dbReference type="NCBI Taxonomy" id="2802975"/>
    <lineage>
        <taxon>Bacteria</taxon>
        <taxon>Pseudomonadati</taxon>
        <taxon>Thermodesulfobacteriota</taxon>
        <taxon>Desulfuromonadia</taxon>
        <taxon>Desulfuromonadales</taxon>
        <taxon>Desulfuromonadaceae</taxon>
        <taxon>Desulfuromonas</taxon>
    </lineage>
</organism>
<dbReference type="PANTHER" id="PTHR44591">
    <property type="entry name" value="STRESS RESPONSE REGULATOR PROTEIN 1"/>
    <property type="match status" value="1"/>
</dbReference>